<feature type="transmembrane region" description="Helical" evidence="7">
    <location>
        <begin position="34"/>
        <end position="53"/>
    </location>
</feature>
<dbReference type="Proteomes" id="UP000245383">
    <property type="component" value="Unassembled WGS sequence"/>
</dbReference>
<feature type="transmembrane region" description="Helical" evidence="7">
    <location>
        <begin position="179"/>
        <end position="197"/>
    </location>
</feature>
<dbReference type="GO" id="GO:0005886">
    <property type="term" value="C:plasma membrane"/>
    <property type="evidence" value="ECO:0007669"/>
    <property type="project" value="TreeGrafter"/>
</dbReference>
<evidence type="ECO:0000256" key="5">
    <source>
        <dbReference type="ARBA" id="ARBA00023136"/>
    </source>
</evidence>
<accession>A0A2T9YZT4</accession>
<evidence type="ECO:0000256" key="3">
    <source>
        <dbReference type="ARBA" id="ARBA00022692"/>
    </source>
</evidence>
<dbReference type="Gene3D" id="1.20.1250.20">
    <property type="entry name" value="MFS general substrate transporter like domains"/>
    <property type="match status" value="1"/>
</dbReference>
<dbReference type="EMBL" id="MBFR01000006">
    <property type="protein sequence ID" value="PVU97862.1"/>
    <property type="molecule type" value="Genomic_DNA"/>
</dbReference>
<evidence type="ECO:0000313" key="9">
    <source>
        <dbReference type="Proteomes" id="UP000245383"/>
    </source>
</evidence>
<evidence type="ECO:0000256" key="1">
    <source>
        <dbReference type="ARBA" id="ARBA00004141"/>
    </source>
</evidence>
<keyword evidence="2" id="KW-0813">Transport</keyword>
<feature type="transmembrane region" description="Helical" evidence="7">
    <location>
        <begin position="106"/>
        <end position="125"/>
    </location>
</feature>
<keyword evidence="3 7" id="KW-0812">Transmembrane</keyword>
<dbReference type="SUPFAM" id="SSF103473">
    <property type="entry name" value="MFS general substrate transporter"/>
    <property type="match status" value="1"/>
</dbReference>
<dbReference type="PANTHER" id="PTHR19432:SF35">
    <property type="entry name" value="SOLUTE CARRIER FAMILY 45 MEMBER 3 ISOFORM X1"/>
    <property type="match status" value="1"/>
</dbReference>
<dbReference type="GO" id="GO:0008506">
    <property type="term" value="F:sucrose:proton symporter activity"/>
    <property type="evidence" value="ECO:0007669"/>
    <property type="project" value="TreeGrafter"/>
</dbReference>
<proteinExistence type="predicted"/>
<comment type="subcellular location">
    <subcellularLocation>
        <location evidence="1">Membrane</location>
        <topology evidence="1">Multi-pass membrane protein</topology>
    </subcellularLocation>
</comment>
<feature type="region of interest" description="Disordered" evidence="6">
    <location>
        <begin position="552"/>
        <end position="584"/>
    </location>
</feature>
<dbReference type="InterPro" id="IPR011701">
    <property type="entry name" value="MFS"/>
</dbReference>
<dbReference type="AlphaFoldDB" id="A0A2T9YZT4"/>
<feature type="transmembrane region" description="Helical" evidence="7">
    <location>
        <begin position="209"/>
        <end position="235"/>
    </location>
</feature>
<organism evidence="8 9">
    <name type="scientific">Smittium simulii</name>
    <dbReference type="NCBI Taxonomy" id="133385"/>
    <lineage>
        <taxon>Eukaryota</taxon>
        <taxon>Fungi</taxon>
        <taxon>Fungi incertae sedis</taxon>
        <taxon>Zoopagomycota</taxon>
        <taxon>Kickxellomycotina</taxon>
        <taxon>Harpellomycetes</taxon>
        <taxon>Harpellales</taxon>
        <taxon>Legeriomycetaceae</taxon>
        <taxon>Smittium</taxon>
    </lineage>
</organism>
<evidence type="ECO:0000256" key="6">
    <source>
        <dbReference type="SAM" id="MobiDB-lite"/>
    </source>
</evidence>
<feature type="transmembrane region" description="Helical" evidence="7">
    <location>
        <begin position="386"/>
        <end position="410"/>
    </location>
</feature>
<feature type="transmembrane region" description="Helical" evidence="7">
    <location>
        <begin position="137"/>
        <end position="167"/>
    </location>
</feature>
<name>A0A2T9YZT4_9FUNG</name>
<evidence type="ECO:0000256" key="2">
    <source>
        <dbReference type="ARBA" id="ARBA00022448"/>
    </source>
</evidence>
<dbReference type="OrthoDB" id="28755at2759"/>
<sequence length="680" mass="76286">MTFRKKISRLNCDLDSNNEVLLEDSLASSAAPSAFLLFFLTIGFFGVQVVWSVEMGYGTLYLLELNLTKTQVSLVWLAGPLSGLVMQPIIGFLSDNSTSKFGKRKPFIFFGCLAAVFSLIIIGWAKQMIFALFNSELQLLVCIIVILGFYFLDFSINAIMACLRALLIDVVPESHQVKASALVSCMIGFGSVLGYLIQSKGTKILDETIAMRAGSFGLLFHSIVSFIVSTLLLALKLDPQPNFKDDLDSTAQDNNKYIPLGNLYETSLNPSLNQNSMSNVDLHIGNNTLTDTDNDINEINSPNISFSQMYVGHNTLANTDDNINEVNSPNIPSSQMNVSNKPSLKWGFILNYIKTTFSDITKLWMFSHFIFSACMLVTYLTTHSYFWTVFSVSVAGFSWAISACAPFAIIGKCISTVNASNSEMNELDELEVDQTNYELNNKKITNSSINVNDYENKEQLVHLISNKSLEQTCDNAYEYQNNSYAKRFSKNGECSNLDKDLENIELKQVRSNRNIHPSSSKIIVNNTLKENYSQKIIKDFEDAELLNTHLKGKMDEHGFRPNKKNQSSPELNKNISTNESTHEQKILRERSSKENLPSHFNAMNIGSNIPIDGREANAESLALKNSDSTNDKYIFNIFVVIPQILTTIFIGSVYYIFDNFISEFYATNGSKSSYEIYINF</sequence>
<evidence type="ECO:0008006" key="10">
    <source>
        <dbReference type="Google" id="ProtNLM"/>
    </source>
</evidence>
<evidence type="ECO:0000313" key="8">
    <source>
        <dbReference type="EMBL" id="PVU97862.1"/>
    </source>
</evidence>
<comment type="caution">
    <text evidence="8">The sequence shown here is derived from an EMBL/GenBank/DDBJ whole genome shotgun (WGS) entry which is preliminary data.</text>
</comment>
<protein>
    <recommendedName>
        <fullName evidence="10">Major facilitator superfamily (MFS) profile domain-containing protein</fullName>
    </recommendedName>
</protein>
<feature type="transmembrane region" description="Helical" evidence="7">
    <location>
        <begin position="73"/>
        <end position="94"/>
    </location>
</feature>
<gene>
    <name evidence="8" type="ORF">BB561_000228</name>
</gene>
<feature type="compositionally biased region" description="Polar residues" evidence="6">
    <location>
        <begin position="564"/>
        <end position="579"/>
    </location>
</feature>
<evidence type="ECO:0000256" key="4">
    <source>
        <dbReference type="ARBA" id="ARBA00022989"/>
    </source>
</evidence>
<feature type="transmembrane region" description="Helical" evidence="7">
    <location>
        <begin position="633"/>
        <end position="657"/>
    </location>
</feature>
<feature type="transmembrane region" description="Helical" evidence="7">
    <location>
        <begin position="363"/>
        <end position="380"/>
    </location>
</feature>
<dbReference type="PANTHER" id="PTHR19432">
    <property type="entry name" value="SUGAR TRANSPORTER"/>
    <property type="match status" value="1"/>
</dbReference>
<keyword evidence="5 7" id="KW-0472">Membrane</keyword>
<evidence type="ECO:0000256" key="7">
    <source>
        <dbReference type="SAM" id="Phobius"/>
    </source>
</evidence>
<dbReference type="Pfam" id="PF07690">
    <property type="entry name" value="MFS_1"/>
    <property type="match status" value="1"/>
</dbReference>
<keyword evidence="4 7" id="KW-1133">Transmembrane helix</keyword>
<dbReference type="InterPro" id="IPR036259">
    <property type="entry name" value="MFS_trans_sf"/>
</dbReference>
<reference evidence="8 9" key="1">
    <citation type="journal article" date="2018" name="MBio">
        <title>Comparative Genomics Reveals the Core Gene Toolbox for the Fungus-Insect Symbiosis.</title>
        <authorList>
            <person name="Wang Y."/>
            <person name="Stata M."/>
            <person name="Wang W."/>
            <person name="Stajich J.E."/>
            <person name="White M.M."/>
            <person name="Moncalvo J.M."/>
        </authorList>
    </citation>
    <scope>NUCLEOTIDE SEQUENCE [LARGE SCALE GENOMIC DNA]</scope>
    <source>
        <strain evidence="8 9">SWE-8-4</strain>
    </source>
</reference>
<dbReference type="STRING" id="133385.A0A2T9YZT4"/>
<keyword evidence="9" id="KW-1185">Reference proteome</keyword>